<gene>
    <name evidence="2" type="ORF">UFOPK3954_02246</name>
</gene>
<evidence type="ECO:0000259" key="1">
    <source>
        <dbReference type="Pfam" id="PF02769"/>
    </source>
</evidence>
<dbReference type="EMBL" id="CAFBON010000321">
    <property type="protein sequence ID" value="CAB5009751.1"/>
    <property type="molecule type" value="Genomic_DNA"/>
</dbReference>
<evidence type="ECO:0000313" key="2">
    <source>
        <dbReference type="EMBL" id="CAB5009751.1"/>
    </source>
</evidence>
<dbReference type="InterPro" id="IPR036676">
    <property type="entry name" value="PurM-like_C_sf"/>
</dbReference>
<feature type="domain" description="PurM-like C-terminal" evidence="1">
    <location>
        <begin position="1"/>
        <end position="45"/>
    </location>
</feature>
<dbReference type="InterPro" id="IPR010918">
    <property type="entry name" value="PurM-like_C_dom"/>
</dbReference>
<sequence length="49" mass="5552">MELYRTLNMGIGMVLVVEPHLVEAVRQAISEPTWVIGHLEHGERGVDLR</sequence>
<dbReference type="Gene3D" id="3.90.650.10">
    <property type="entry name" value="PurM-like C-terminal domain"/>
    <property type="match status" value="1"/>
</dbReference>
<organism evidence="2">
    <name type="scientific">freshwater metagenome</name>
    <dbReference type="NCBI Taxonomy" id="449393"/>
    <lineage>
        <taxon>unclassified sequences</taxon>
        <taxon>metagenomes</taxon>
        <taxon>ecological metagenomes</taxon>
    </lineage>
</organism>
<proteinExistence type="predicted"/>
<name>A0A6J7PY30_9ZZZZ</name>
<reference evidence="2" key="1">
    <citation type="submission" date="2020-05" db="EMBL/GenBank/DDBJ databases">
        <authorList>
            <person name="Chiriac C."/>
            <person name="Salcher M."/>
            <person name="Ghai R."/>
            <person name="Kavagutti S V."/>
        </authorList>
    </citation>
    <scope>NUCLEOTIDE SEQUENCE</scope>
</reference>
<protein>
    <submittedName>
        <fullName evidence="2">Unannotated protein</fullName>
    </submittedName>
</protein>
<accession>A0A6J7PY30</accession>
<dbReference type="SUPFAM" id="SSF56042">
    <property type="entry name" value="PurM C-terminal domain-like"/>
    <property type="match status" value="1"/>
</dbReference>
<dbReference type="Pfam" id="PF02769">
    <property type="entry name" value="AIRS_C"/>
    <property type="match status" value="1"/>
</dbReference>
<dbReference type="AlphaFoldDB" id="A0A6J7PY30"/>